<dbReference type="eggNOG" id="KOG1286">
    <property type="taxonomic scope" value="Eukaryota"/>
</dbReference>
<proteinExistence type="predicted"/>
<name>B9SQ76_RICCO</name>
<dbReference type="Proteomes" id="UP000008311">
    <property type="component" value="Unassembled WGS sequence"/>
</dbReference>
<gene>
    <name evidence="2" type="ORF">RCOM_1196110</name>
</gene>
<keyword evidence="1" id="KW-1133">Transmembrane helix</keyword>
<keyword evidence="1" id="KW-0472">Membrane</keyword>
<feature type="transmembrane region" description="Helical" evidence="1">
    <location>
        <begin position="85"/>
        <end position="104"/>
    </location>
</feature>
<accession>B9SQ76</accession>
<dbReference type="InParanoid" id="B9SQ76"/>
<evidence type="ECO:0000313" key="2">
    <source>
        <dbReference type="EMBL" id="EEF34236.1"/>
    </source>
</evidence>
<keyword evidence="3" id="KW-1185">Reference proteome</keyword>
<evidence type="ECO:0000313" key="3">
    <source>
        <dbReference type="Proteomes" id="UP000008311"/>
    </source>
</evidence>
<sequence>MGEQGVEVQPTSYWRIRKQDFLPEESFQSWDSYFSALAQTFFRFKDRLMSRSDDANEIGELRKQIIGAGIFVLTGQETRDHAGPAIVLSYVASGVSAILVVHLLT</sequence>
<reference evidence="3" key="1">
    <citation type="journal article" date="2010" name="Nat. Biotechnol.">
        <title>Draft genome sequence of the oilseed species Ricinus communis.</title>
        <authorList>
            <person name="Chan A.P."/>
            <person name="Crabtree J."/>
            <person name="Zhao Q."/>
            <person name="Lorenzi H."/>
            <person name="Orvis J."/>
            <person name="Puiu D."/>
            <person name="Melake-Berhan A."/>
            <person name="Jones K.M."/>
            <person name="Redman J."/>
            <person name="Chen G."/>
            <person name="Cahoon E.B."/>
            <person name="Gedil M."/>
            <person name="Stanke M."/>
            <person name="Haas B.J."/>
            <person name="Wortman J.R."/>
            <person name="Fraser-Liggett C.M."/>
            <person name="Ravel J."/>
            <person name="Rabinowicz P.D."/>
        </authorList>
    </citation>
    <scope>NUCLEOTIDE SEQUENCE [LARGE SCALE GENOMIC DNA]</scope>
    <source>
        <strain evidence="3">cv. Hale</strain>
    </source>
</reference>
<evidence type="ECO:0000256" key="1">
    <source>
        <dbReference type="SAM" id="Phobius"/>
    </source>
</evidence>
<organism evidence="2 3">
    <name type="scientific">Ricinus communis</name>
    <name type="common">Castor bean</name>
    <dbReference type="NCBI Taxonomy" id="3988"/>
    <lineage>
        <taxon>Eukaryota</taxon>
        <taxon>Viridiplantae</taxon>
        <taxon>Streptophyta</taxon>
        <taxon>Embryophyta</taxon>
        <taxon>Tracheophyta</taxon>
        <taxon>Spermatophyta</taxon>
        <taxon>Magnoliopsida</taxon>
        <taxon>eudicotyledons</taxon>
        <taxon>Gunneridae</taxon>
        <taxon>Pentapetalae</taxon>
        <taxon>rosids</taxon>
        <taxon>fabids</taxon>
        <taxon>Malpighiales</taxon>
        <taxon>Euphorbiaceae</taxon>
        <taxon>Acalyphoideae</taxon>
        <taxon>Acalypheae</taxon>
        <taxon>Ricinus</taxon>
    </lineage>
</organism>
<dbReference type="AlphaFoldDB" id="B9SQ76"/>
<keyword evidence="1" id="KW-0812">Transmembrane</keyword>
<dbReference type="EMBL" id="EQ974079">
    <property type="protein sequence ID" value="EEF34236.1"/>
    <property type="molecule type" value="Genomic_DNA"/>
</dbReference>
<dbReference type="STRING" id="3988.B9SQ76"/>
<protein>
    <submittedName>
        <fullName evidence="2">Uncharacterized protein</fullName>
    </submittedName>
</protein>